<sequence>MGNFREWILKPNTELESCIPSKLRSLTSNPSNIRVQLVALLALFQYYDSPMRCFTFKDFQLAPTLEEYERLLGFPLAKGHYPSSALVAKMLMVLELEIVKKRRNRNDLEGIQRIYLEERLHQLL</sequence>
<feature type="domain" description="DUF7745" evidence="1">
    <location>
        <begin position="32"/>
        <end position="123"/>
    </location>
</feature>
<dbReference type="InterPro" id="IPR056647">
    <property type="entry name" value="DUF7745"/>
</dbReference>
<protein>
    <recommendedName>
        <fullName evidence="1">DUF7745 domain-containing protein</fullName>
    </recommendedName>
</protein>
<dbReference type="Proteomes" id="UP000257109">
    <property type="component" value="Unassembled WGS sequence"/>
</dbReference>
<reference evidence="2" key="1">
    <citation type="submission" date="2018-05" db="EMBL/GenBank/DDBJ databases">
        <title>Draft genome of Mucuna pruriens seed.</title>
        <authorList>
            <person name="Nnadi N.E."/>
            <person name="Vos R."/>
            <person name="Hasami M.H."/>
            <person name="Devisetty U.K."/>
            <person name="Aguiy J.C."/>
        </authorList>
    </citation>
    <scope>NUCLEOTIDE SEQUENCE [LARGE SCALE GENOMIC DNA]</scope>
    <source>
        <strain evidence="2">JCA_2017</strain>
    </source>
</reference>
<dbReference type="PANTHER" id="PTHR48154:SF1">
    <property type="entry name" value="PROTEIN, PUTATIVE-RELATED"/>
    <property type="match status" value="1"/>
</dbReference>
<proteinExistence type="predicted"/>
<evidence type="ECO:0000313" key="3">
    <source>
        <dbReference type="Proteomes" id="UP000257109"/>
    </source>
</evidence>
<evidence type="ECO:0000259" key="1">
    <source>
        <dbReference type="Pfam" id="PF24924"/>
    </source>
</evidence>
<dbReference type="EMBL" id="QJKJ01002865">
    <property type="protein sequence ID" value="RDY00993.1"/>
    <property type="molecule type" value="Genomic_DNA"/>
</dbReference>
<dbReference type="PANTHER" id="PTHR48154">
    <property type="entry name" value="PROTEIN, PUTATIVE-RELATED"/>
    <property type="match status" value="1"/>
</dbReference>
<feature type="non-terminal residue" evidence="2">
    <location>
        <position position="1"/>
    </location>
</feature>
<name>A0A371HDW4_MUCPR</name>
<keyword evidence="3" id="KW-1185">Reference proteome</keyword>
<evidence type="ECO:0000313" key="2">
    <source>
        <dbReference type="EMBL" id="RDY00993.1"/>
    </source>
</evidence>
<dbReference type="Pfam" id="PF24924">
    <property type="entry name" value="DUF7745"/>
    <property type="match status" value="1"/>
</dbReference>
<dbReference type="OrthoDB" id="1743443at2759"/>
<dbReference type="AlphaFoldDB" id="A0A371HDW4"/>
<gene>
    <name evidence="2" type="ORF">CR513_15750</name>
</gene>
<organism evidence="2 3">
    <name type="scientific">Mucuna pruriens</name>
    <name type="common">Velvet bean</name>
    <name type="synonym">Dolichos pruriens</name>
    <dbReference type="NCBI Taxonomy" id="157652"/>
    <lineage>
        <taxon>Eukaryota</taxon>
        <taxon>Viridiplantae</taxon>
        <taxon>Streptophyta</taxon>
        <taxon>Embryophyta</taxon>
        <taxon>Tracheophyta</taxon>
        <taxon>Spermatophyta</taxon>
        <taxon>Magnoliopsida</taxon>
        <taxon>eudicotyledons</taxon>
        <taxon>Gunneridae</taxon>
        <taxon>Pentapetalae</taxon>
        <taxon>rosids</taxon>
        <taxon>fabids</taxon>
        <taxon>Fabales</taxon>
        <taxon>Fabaceae</taxon>
        <taxon>Papilionoideae</taxon>
        <taxon>50 kb inversion clade</taxon>
        <taxon>NPAAA clade</taxon>
        <taxon>indigoferoid/millettioid clade</taxon>
        <taxon>Phaseoleae</taxon>
        <taxon>Mucuna</taxon>
    </lineage>
</organism>
<comment type="caution">
    <text evidence="2">The sequence shown here is derived from an EMBL/GenBank/DDBJ whole genome shotgun (WGS) entry which is preliminary data.</text>
</comment>
<accession>A0A371HDW4</accession>